<dbReference type="OrthoDB" id="1696280at2759"/>
<evidence type="ECO:0000313" key="17">
    <source>
        <dbReference type="EMBL" id="EFA00648.1"/>
    </source>
</evidence>
<comment type="catalytic activity">
    <reaction evidence="11">
        <text>(2E)-tetradecenoyl-CoA = (3Z)-tetradecenoyl-CoA</text>
        <dbReference type="Rhea" id="RHEA:29847"/>
        <dbReference type="ChEBI" id="CHEBI:61405"/>
        <dbReference type="ChEBI" id="CHEBI:61968"/>
    </reaction>
    <physiologicalReaction direction="right-to-left" evidence="11">
        <dbReference type="Rhea" id="RHEA:29849"/>
    </physiologicalReaction>
</comment>
<evidence type="ECO:0000256" key="7">
    <source>
        <dbReference type="ARBA" id="ARBA00023098"/>
    </source>
</evidence>
<dbReference type="FunFam" id="3.90.226.10:FF:000034">
    <property type="entry name" value="Enoyl-CoA delta isomerase 1"/>
    <property type="match status" value="1"/>
</dbReference>
<keyword evidence="6" id="KW-0007">Acetylation</keyword>
<reference evidence="17 18" key="1">
    <citation type="journal article" date="2008" name="Nature">
        <title>The genome of the model beetle and pest Tribolium castaneum.</title>
        <authorList>
            <consortium name="Tribolium Genome Sequencing Consortium"/>
            <person name="Richards S."/>
            <person name="Gibbs R.A."/>
            <person name="Weinstock G.M."/>
            <person name="Brown S.J."/>
            <person name="Denell R."/>
            <person name="Beeman R.W."/>
            <person name="Gibbs R."/>
            <person name="Beeman R.W."/>
            <person name="Brown S.J."/>
            <person name="Bucher G."/>
            <person name="Friedrich M."/>
            <person name="Grimmelikhuijzen C.J."/>
            <person name="Klingler M."/>
            <person name="Lorenzen M."/>
            <person name="Richards S."/>
            <person name="Roth S."/>
            <person name="Schroder R."/>
            <person name="Tautz D."/>
            <person name="Zdobnov E.M."/>
            <person name="Muzny D."/>
            <person name="Gibbs R.A."/>
            <person name="Weinstock G.M."/>
            <person name="Attaway T."/>
            <person name="Bell S."/>
            <person name="Buhay C.J."/>
            <person name="Chandrabose M.N."/>
            <person name="Chavez D."/>
            <person name="Clerk-Blankenburg K.P."/>
            <person name="Cree A."/>
            <person name="Dao M."/>
            <person name="Davis C."/>
            <person name="Chacko J."/>
            <person name="Dinh H."/>
            <person name="Dugan-Rocha S."/>
            <person name="Fowler G."/>
            <person name="Garner T.T."/>
            <person name="Garnes J."/>
            <person name="Gnirke A."/>
            <person name="Hawes A."/>
            <person name="Hernandez J."/>
            <person name="Hines S."/>
            <person name="Holder M."/>
            <person name="Hume J."/>
            <person name="Jhangiani S.N."/>
            <person name="Joshi V."/>
            <person name="Khan Z.M."/>
            <person name="Jackson L."/>
            <person name="Kovar C."/>
            <person name="Kowis A."/>
            <person name="Lee S."/>
            <person name="Lewis L.R."/>
            <person name="Margolis J."/>
            <person name="Morgan M."/>
            <person name="Nazareth L.V."/>
            <person name="Nguyen N."/>
            <person name="Okwuonu G."/>
            <person name="Parker D."/>
            <person name="Richards S."/>
            <person name="Ruiz S.J."/>
            <person name="Santibanez J."/>
            <person name="Savard J."/>
            <person name="Scherer S.E."/>
            <person name="Schneider B."/>
            <person name="Sodergren E."/>
            <person name="Tautz D."/>
            <person name="Vattahil S."/>
            <person name="Villasana D."/>
            <person name="White C.S."/>
            <person name="Wright R."/>
            <person name="Park Y."/>
            <person name="Beeman R.W."/>
            <person name="Lord J."/>
            <person name="Oppert B."/>
            <person name="Lorenzen M."/>
            <person name="Brown S."/>
            <person name="Wang L."/>
            <person name="Savard J."/>
            <person name="Tautz D."/>
            <person name="Richards S."/>
            <person name="Weinstock G."/>
            <person name="Gibbs R.A."/>
            <person name="Liu Y."/>
            <person name="Worley K."/>
            <person name="Weinstock G."/>
            <person name="Elsik C.G."/>
            <person name="Reese J.T."/>
            <person name="Elhaik E."/>
            <person name="Landan G."/>
            <person name="Graur D."/>
            <person name="Arensburger P."/>
            <person name="Atkinson P."/>
            <person name="Beeman R.W."/>
            <person name="Beidler J."/>
            <person name="Brown S.J."/>
            <person name="Demuth J.P."/>
            <person name="Drury D.W."/>
            <person name="Du Y.Z."/>
            <person name="Fujiwara H."/>
            <person name="Lorenzen M."/>
            <person name="Maselli V."/>
            <person name="Osanai M."/>
            <person name="Park Y."/>
            <person name="Robertson H.M."/>
            <person name="Tu Z."/>
            <person name="Wang J.J."/>
            <person name="Wang S."/>
            <person name="Richards S."/>
            <person name="Song H."/>
            <person name="Zhang L."/>
            <person name="Sodergren E."/>
            <person name="Werner D."/>
            <person name="Stanke M."/>
            <person name="Morgenstern B."/>
            <person name="Solovyev V."/>
            <person name="Kosarev P."/>
            <person name="Brown G."/>
            <person name="Chen H.C."/>
            <person name="Ermolaeva O."/>
            <person name="Hlavina W."/>
            <person name="Kapustin Y."/>
            <person name="Kiryutin B."/>
            <person name="Kitts P."/>
            <person name="Maglott D."/>
            <person name="Pruitt K."/>
            <person name="Sapojnikov V."/>
            <person name="Souvorov A."/>
            <person name="Mackey A.J."/>
            <person name="Waterhouse R.M."/>
            <person name="Wyder S."/>
            <person name="Zdobnov E.M."/>
            <person name="Zdobnov E.M."/>
            <person name="Wyder S."/>
            <person name="Kriventseva E.V."/>
            <person name="Kadowaki T."/>
            <person name="Bork P."/>
            <person name="Aranda M."/>
            <person name="Bao R."/>
            <person name="Beermann A."/>
            <person name="Berns N."/>
            <person name="Bolognesi R."/>
            <person name="Bonneton F."/>
            <person name="Bopp D."/>
            <person name="Brown S.J."/>
            <person name="Bucher G."/>
            <person name="Butts T."/>
            <person name="Chaumot A."/>
            <person name="Denell R.E."/>
            <person name="Ferrier D.E."/>
            <person name="Friedrich M."/>
            <person name="Gordon C.M."/>
            <person name="Jindra M."/>
            <person name="Klingler M."/>
            <person name="Lan Q."/>
            <person name="Lattorff H.M."/>
            <person name="Laudet V."/>
            <person name="von Levetsow C."/>
            <person name="Liu Z."/>
            <person name="Lutz R."/>
            <person name="Lynch J.A."/>
            <person name="da Fonseca R.N."/>
            <person name="Posnien N."/>
            <person name="Reuter R."/>
            <person name="Roth S."/>
            <person name="Savard J."/>
            <person name="Schinko J.B."/>
            <person name="Schmitt C."/>
            <person name="Schoppmeier M."/>
            <person name="Schroder R."/>
            <person name="Shippy T.D."/>
            <person name="Simonnet F."/>
            <person name="Marques-Souza H."/>
            <person name="Tautz D."/>
            <person name="Tomoyasu Y."/>
            <person name="Trauner J."/>
            <person name="Van der Zee M."/>
            <person name="Vervoort M."/>
            <person name="Wittkopp N."/>
            <person name="Wimmer E.A."/>
            <person name="Yang X."/>
            <person name="Jones A.K."/>
            <person name="Sattelle D.B."/>
            <person name="Ebert P.R."/>
            <person name="Nelson D."/>
            <person name="Scott J.G."/>
            <person name="Beeman R.W."/>
            <person name="Muthukrishnan S."/>
            <person name="Kramer K.J."/>
            <person name="Arakane Y."/>
            <person name="Beeman R.W."/>
            <person name="Zhu Q."/>
            <person name="Hogenkamp D."/>
            <person name="Dixit R."/>
            <person name="Oppert B."/>
            <person name="Jiang H."/>
            <person name="Zou Z."/>
            <person name="Marshall J."/>
            <person name="Elpidina E."/>
            <person name="Vinokurov K."/>
            <person name="Oppert C."/>
            <person name="Zou Z."/>
            <person name="Evans J."/>
            <person name="Lu Z."/>
            <person name="Zhao P."/>
            <person name="Sumathipala N."/>
            <person name="Altincicek B."/>
            <person name="Vilcinskas A."/>
            <person name="Williams M."/>
            <person name="Hultmark D."/>
            <person name="Hetru C."/>
            <person name="Jiang H."/>
            <person name="Grimmelikhuijzen C.J."/>
            <person name="Hauser F."/>
            <person name="Cazzamali G."/>
            <person name="Williamson M."/>
            <person name="Park Y."/>
            <person name="Li B."/>
            <person name="Tanaka Y."/>
            <person name="Predel R."/>
            <person name="Neupert S."/>
            <person name="Schachtner J."/>
            <person name="Verleyen P."/>
            <person name="Raible F."/>
            <person name="Bork P."/>
            <person name="Friedrich M."/>
            <person name="Walden K.K."/>
            <person name="Robertson H.M."/>
            <person name="Angeli S."/>
            <person name="Foret S."/>
            <person name="Bucher G."/>
            <person name="Schuetz S."/>
            <person name="Maleszka R."/>
            <person name="Wimmer E.A."/>
            <person name="Beeman R.W."/>
            <person name="Lorenzen M."/>
            <person name="Tomoyasu Y."/>
            <person name="Miller S.C."/>
            <person name="Grossmann D."/>
            <person name="Bucher G."/>
        </authorList>
    </citation>
    <scope>NUCLEOTIDE SEQUENCE [LARGE SCALE GENOMIC DNA]</scope>
    <source>
        <strain evidence="17 18">Georgia GA2</strain>
    </source>
</reference>
<protein>
    <recommendedName>
        <fullName evidence="15">Enoyl-CoA delta isomerase 1, mitochondrial</fullName>
    </recommendedName>
    <alternativeName>
        <fullName evidence="16">3,2-trans-enoyl-CoA isomerase</fullName>
    </alternativeName>
</protein>
<evidence type="ECO:0000256" key="2">
    <source>
        <dbReference type="ARBA" id="ARBA00005005"/>
    </source>
</evidence>
<accession>D6WHD7</accession>
<evidence type="ECO:0000256" key="13">
    <source>
        <dbReference type="ARBA" id="ARBA00052542"/>
    </source>
</evidence>
<evidence type="ECO:0000256" key="15">
    <source>
        <dbReference type="ARBA" id="ARBA00068317"/>
    </source>
</evidence>
<sequence>MALRNGVRRGGALISNYFRSYSSAGPLVNVAVNEKTGVATATLNRPPVNSMNLELLTEISNTLTQLEQNKCRGLILTSSSKSVFSAGLDILEMYKPDPSRLKEWWTALQQTWIKLYGSSYPTVAVINGHAPAGGCLLSLSCEYRIMLNNFTIGLNETQLGIVAPQWFIASMRNVIGTRQTELALTSGNLFSTDEALKIGMIDEVAASKEDGIARAEKFCGRFARIPPIARARSKLGVRGADIQDLTNNLQKDYENVANYVAQDSVQKGLEMYLQSLKQKQK</sequence>
<dbReference type="PANTHER" id="PTHR11941:SF45">
    <property type="entry name" value="ENOYL-COA DELTA ISOMERASE 1, MITOCHONDRIAL"/>
    <property type="match status" value="1"/>
</dbReference>
<dbReference type="Gene3D" id="6.10.250.170">
    <property type="match status" value="1"/>
</dbReference>
<evidence type="ECO:0000256" key="8">
    <source>
        <dbReference type="ARBA" id="ARBA00023128"/>
    </source>
</evidence>
<proteinExistence type="predicted"/>
<dbReference type="Proteomes" id="UP000007266">
    <property type="component" value="Linkage group 3"/>
</dbReference>
<evidence type="ECO:0000256" key="11">
    <source>
        <dbReference type="ARBA" id="ARBA00051293"/>
    </source>
</evidence>
<name>D6WHD7_TRICA</name>
<dbReference type="PANTHER" id="PTHR11941">
    <property type="entry name" value="ENOYL-COA HYDRATASE-RELATED"/>
    <property type="match status" value="1"/>
</dbReference>
<evidence type="ECO:0000256" key="1">
    <source>
        <dbReference type="ARBA" id="ARBA00004305"/>
    </source>
</evidence>
<keyword evidence="5" id="KW-0809">Transit peptide</keyword>
<dbReference type="SUPFAM" id="SSF52096">
    <property type="entry name" value="ClpP/crotonase"/>
    <property type="match status" value="1"/>
</dbReference>
<evidence type="ECO:0000256" key="4">
    <source>
        <dbReference type="ARBA" id="ARBA00022832"/>
    </source>
</evidence>
<dbReference type="GO" id="GO:0005739">
    <property type="term" value="C:mitochondrion"/>
    <property type="evidence" value="ECO:0000318"/>
    <property type="project" value="GO_Central"/>
</dbReference>
<dbReference type="GO" id="GO:0005759">
    <property type="term" value="C:mitochondrial matrix"/>
    <property type="evidence" value="ECO:0007669"/>
    <property type="project" value="UniProtKB-SubCell"/>
</dbReference>
<keyword evidence="7" id="KW-0443">Lipid metabolism</keyword>
<dbReference type="PhylomeDB" id="D6WHD7"/>
<dbReference type="Pfam" id="PF00378">
    <property type="entry name" value="ECH_1"/>
    <property type="match status" value="1"/>
</dbReference>
<dbReference type="OMA" id="WFMSSFL"/>
<evidence type="ECO:0000256" key="6">
    <source>
        <dbReference type="ARBA" id="ARBA00022990"/>
    </source>
</evidence>
<dbReference type="InterPro" id="IPR029045">
    <property type="entry name" value="ClpP/crotonase-like_dom_sf"/>
</dbReference>
<dbReference type="KEGG" id="tca:664074"/>
<gene>
    <name evidence="17" type="primary">AUGUSTUS-3.0.2_03524</name>
    <name evidence="17" type="ORF">TcasGA2_TC003524</name>
</gene>
<comment type="function">
    <text evidence="14">Key enzyme of fatty acid beta-oxidation. Able to isomerize both 3-cis (3Z) and 3-trans (3E) double bonds into the 2-trans (2E) form in a range of enoyl-CoA species, with a preference for (3Z)-enoyl-CoAs over (3E)-enoyl-CoAs. The catalytic efficiency of this enzyme is not affected by the fatty acyl chain length.</text>
</comment>
<comment type="pathway">
    <text evidence="2">Lipid metabolism; fatty acid beta-oxidation.</text>
</comment>
<dbReference type="FunCoup" id="D6WHD7">
    <property type="interactions" value="1016"/>
</dbReference>
<dbReference type="eggNOG" id="KOG1683">
    <property type="taxonomic scope" value="Eukaryota"/>
</dbReference>
<evidence type="ECO:0000256" key="9">
    <source>
        <dbReference type="ARBA" id="ARBA00023235"/>
    </source>
</evidence>
<keyword evidence="18" id="KW-1185">Reference proteome</keyword>
<comment type="catalytic activity">
    <reaction evidence="13">
        <text>(3Z)-octenoyl-CoA = (2E)-octenoyl-CoA</text>
        <dbReference type="Rhea" id="RHEA:46044"/>
        <dbReference type="ChEBI" id="CHEBI:62242"/>
        <dbReference type="ChEBI" id="CHEBI:85640"/>
    </reaction>
    <physiologicalReaction direction="left-to-right" evidence="13">
        <dbReference type="Rhea" id="RHEA:46045"/>
    </physiologicalReaction>
</comment>
<dbReference type="EMBL" id="KQ971321">
    <property type="protein sequence ID" value="EFA00648.1"/>
    <property type="molecule type" value="Genomic_DNA"/>
</dbReference>
<organism evidence="17 18">
    <name type="scientific">Tribolium castaneum</name>
    <name type="common">Red flour beetle</name>
    <dbReference type="NCBI Taxonomy" id="7070"/>
    <lineage>
        <taxon>Eukaryota</taxon>
        <taxon>Metazoa</taxon>
        <taxon>Ecdysozoa</taxon>
        <taxon>Arthropoda</taxon>
        <taxon>Hexapoda</taxon>
        <taxon>Insecta</taxon>
        <taxon>Pterygota</taxon>
        <taxon>Neoptera</taxon>
        <taxon>Endopterygota</taxon>
        <taxon>Coleoptera</taxon>
        <taxon>Polyphaga</taxon>
        <taxon>Cucujiformia</taxon>
        <taxon>Tenebrionidae</taxon>
        <taxon>Tenebrionidae incertae sedis</taxon>
        <taxon>Tribolium</taxon>
    </lineage>
</organism>
<keyword evidence="9 17" id="KW-0413">Isomerase</keyword>
<dbReference type="Gene3D" id="3.90.226.10">
    <property type="entry name" value="2-enoyl-CoA Hydratase, Chain A, domain 1"/>
    <property type="match status" value="1"/>
</dbReference>
<comment type="subcellular location">
    <subcellularLocation>
        <location evidence="1">Mitochondrion matrix</location>
    </subcellularLocation>
</comment>
<evidence type="ECO:0000256" key="14">
    <source>
        <dbReference type="ARBA" id="ARBA00056147"/>
    </source>
</evidence>
<evidence type="ECO:0000256" key="3">
    <source>
        <dbReference type="ARBA" id="ARBA00011233"/>
    </source>
</evidence>
<evidence type="ECO:0000256" key="5">
    <source>
        <dbReference type="ARBA" id="ARBA00022946"/>
    </source>
</evidence>
<keyword evidence="8" id="KW-0496">Mitochondrion</keyword>
<dbReference type="GO" id="GO:0004165">
    <property type="term" value="F:delta(3)-delta(2)-enoyl-CoA isomerase activity"/>
    <property type="evidence" value="ECO:0007669"/>
    <property type="project" value="UniProtKB-EC"/>
</dbReference>
<dbReference type="InterPro" id="IPR001753">
    <property type="entry name" value="Enoyl-CoA_hydra/iso"/>
</dbReference>
<dbReference type="CDD" id="cd06558">
    <property type="entry name" value="crotonase-like"/>
    <property type="match status" value="1"/>
</dbReference>
<comment type="catalytic activity">
    <reaction evidence="12">
        <text>(3Z)-dodecenoyl-CoA = (2E)-dodecenoyl-CoA</text>
        <dbReference type="Rhea" id="RHEA:23716"/>
        <dbReference type="ChEBI" id="CHEBI:57330"/>
        <dbReference type="ChEBI" id="CHEBI:58543"/>
        <dbReference type="EC" id="5.3.3.8"/>
    </reaction>
    <physiologicalReaction direction="left-to-right" evidence="12">
        <dbReference type="Rhea" id="RHEA:23717"/>
    </physiologicalReaction>
</comment>
<evidence type="ECO:0000256" key="16">
    <source>
        <dbReference type="ARBA" id="ARBA00083575"/>
    </source>
</evidence>
<comment type="subunit">
    <text evidence="3">Homotrimer.</text>
</comment>
<dbReference type="AlphaFoldDB" id="D6WHD7"/>
<comment type="catalytic activity">
    <reaction evidence="10">
        <text>(3Z)-decenoyl-CoA = (2E)-decenoyl-CoA</text>
        <dbReference type="Rhea" id="RHEA:77195"/>
        <dbReference type="ChEBI" id="CHEBI:61406"/>
        <dbReference type="ChEBI" id="CHEBI:195601"/>
    </reaction>
    <physiologicalReaction direction="left-to-right" evidence="10">
        <dbReference type="Rhea" id="RHEA:77196"/>
    </physiologicalReaction>
</comment>
<dbReference type="STRING" id="7070.D6WHD7"/>
<dbReference type="GO" id="GO:0006635">
    <property type="term" value="P:fatty acid beta-oxidation"/>
    <property type="evidence" value="ECO:0000318"/>
    <property type="project" value="GO_Central"/>
</dbReference>
<evidence type="ECO:0000313" key="18">
    <source>
        <dbReference type="Proteomes" id="UP000007266"/>
    </source>
</evidence>
<evidence type="ECO:0000256" key="12">
    <source>
        <dbReference type="ARBA" id="ARBA00052376"/>
    </source>
</evidence>
<reference evidence="17 18" key="2">
    <citation type="journal article" date="2010" name="Nucleic Acids Res.">
        <title>BeetleBase in 2010: revisions to provide comprehensive genomic information for Tribolium castaneum.</title>
        <authorList>
            <person name="Kim H.S."/>
            <person name="Murphy T."/>
            <person name="Xia J."/>
            <person name="Caragea D."/>
            <person name="Park Y."/>
            <person name="Beeman R.W."/>
            <person name="Lorenzen M.D."/>
            <person name="Butcher S."/>
            <person name="Manak J.R."/>
            <person name="Brown S.J."/>
        </authorList>
    </citation>
    <scope>GENOME REANNOTATION</scope>
    <source>
        <strain evidence="17 18">Georgia GA2</strain>
    </source>
</reference>
<dbReference type="HOGENOM" id="CLU_009834_7_5_1"/>
<dbReference type="InParanoid" id="D6WHD7"/>
<evidence type="ECO:0000256" key="10">
    <source>
        <dbReference type="ARBA" id="ARBA00050938"/>
    </source>
</evidence>
<keyword evidence="4" id="KW-0276">Fatty acid metabolism</keyword>